<dbReference type="Pfam" id="PF05170">
    <property type="entry name" value="AsmA"/>
    <property type="match status" value="1"/>
</dbReference>
<evidence type="ECO:0000256" key="1">
    <source>
        <dbReference type="SAM" id="Coils"/>
    </source>
</evidence>
<evidence type="ECO:0000313" key="3">
    <source>
        <dbReference type="EMBL" id="GHE57718.1"/>
    </source>
</evidence>
<dbReference type="Proteomes" id="UP000658258">
    <property type="component" value="Unassembled WGS sequence"/>
</dbReference>
<accession>A0ABQ3I7K3</accession>
<organism evidence="3 4">
    <name type="scientific">Roseivirga thermotolerans</name>
    <dbReference type="NCBI Taxonomy" id="1758176"/>
    <lineage>
        <taxon>Bacteria</taxon>
        <taxon>Pseudomonadati</taxon>
        <taxon>Bacteroidota</taxon>
        <taxon>Cytophagia</taxon>
        <taxon>Cytophagales</taxon>
        <taxon>Roseivirgaceae</taxon>
        <taxon>Roseivirga</taxon>
    </lineage>
</organism>
<sequence length="1028" mass="111711">MKKVFKILLGFILVLFVALLLIPVFFKDKIKALIISEFEKNTEATLYFDDFNLSLRRNFPDFTLSLSDMGIIGKGVFDQDTLFKVQELSATVNLKEVMFGESISLKSIMADGADITIIVLEDGTANYDIAKATTEEIPAEETGDGEGVTFGLRSITISNSEFVYFDQGLSYFMQLADINVKGEGDFANDIFDLKTTGTIGDVEVTYEGIDYLHNKSVDLDVVLSMDLPNSTYTFKDNVLKVNTFPISASGSFSMLEDGYGMDLSFASPGAEFKQLLSLVPAVYSNSFNELEATGRLNFEGHLKGVYNESSMPAFHFNLAIDNGYFHYPDLPDAIKNVKVKLGVSNPDGVVENTRVDLETLHLEMGSNPLDASLVVENLKDYRMKASVDGQLNLAEIGRYYPMKGYELRGLLSIKADASGIYDSLKKQVPLMDIGLSLENGYIKTPEVPAPVEKLVLLAGVTNKTGKLADTEIKVDNLSLQMDGQEFVAQMKLENPDNFKWDVRSSGSLDLEKLMALYPMEGMKLKGKIETDLQSSGRMSDLQAERYSSLPTSGQIILTGFAYEGEGIEQEISISSAEARFDNNSIALTNYVGKAGSTSYSMSGKLENFLGFALNHEVLSGRLNVEADRLDVNEWMTESGEEEQTTSGDEPLEVMRIPENVLFNLTAKVGQVKYNSLNLNNMEGQIEVKNGAISLKNSGFNALNGTVTANGLYDSKPAKPVFDFKFGAAGISIPSSFQSVDMVQKLAPVTEKMTGQFSTDFSIKGALGADMMPDYSTLTGEGLIQILQASLGESEVLAGLASVTKLGDIGAATLERVKMSAEIKDGRLHVKPFDVNLGQYKTTISGSTGIDGSIDYVLRMNVPAGKVGAQLNSLVSSLTGGNNPLGGDNLILNVGMAGQFAKPQFTLKSIASSNGKTVENTVKEAVADKVAEKKEEVKKEVQNKVDVAKDSAKNVIEAKKDTLKAKADSLLQVKKDSLARLTAGKLGVEKDSVDKKLEDVKEKAKGVLEGILKKKKKDNKDNKGGGDNR</sequence>
<dbReference type="PANTHER" id="PTHR30441:SF8">
    <property type="entry name" value="DUF748 DOMAIN-CONTAINING PROTEIN"/>
    <property type="match status" value="1"/>
</dbReference>
<reference evidence="4" key="1">
    <citation type="journal article" date="2019" name="Int. J. Syst. Evol. Microbiol.">
        <title>The Global Catalogue of Microorganisms (GCM) 10K type strain sequencing project: providing services to taxonomists for standard genome sequencing and annotation.</title>
        <authorList>
            <consortium name="The Broad Institute Genomics Platform"/>
            <consortium name="The Broad Institute Genome Sequencing Center for Infectious Disease"/>
            <person name="Wu L."/>
            <person name="Ma J."/>
        </authorList>
    </citation>
    <scope>NUCLEOTIDE SEQUENCE [LARGE SCALE GENOMIC DNA]</scope>
    <source>
        <strain evidence="4">CGMCC 1.15111</strain>
    </source>
</reference>
<comment type="caution">
    <text evidence="3">The sequence shown here is derived from an EMBL/GenBank/DDBJ whole genome shotgun (WGS) entry which is preliminary data.</text>
</comment>
<feature type="domain" description="AsmA" evidence="2">
    <location>
        <begin position="1"/>
        <end position="216"/>
    </location>
</feature>
<protein>
    <recommendedName>
        <fullName evidence="2">AsmA domain-containing protein</fullName>
    </recommendedName>
</protein>
<dbReference type="RefSeq" id="WP_189629179.1">
    <property type="nucleotide sequence ID" value="NZ_BNAG01000001.1"/>
</dbReference>
<proteinExistence type="predicted"/>
<evidence type="ECO:0000313" key="4">
    <source>
        <dbReference type="Proteomes" id="UP000658258"/>
    </source>
</evidence>
<dbReference type="PANTHER" id="PTHR30441">
    <property type="entry name" value="DUF748 DOMAIN-CONTAINING PROTEIN"/>
    <property type="match status" value="1"/>
</dbReference>
<keyword evidence="4" id="KW-1185">Reference proteome</keyword>
<evidence type="ECO:0000259" key="2">
    <source>
        <dbReference type="Pfam" id="PF05170"/>
    </source>
</evidence>
<gene>
    <name evidence="3" type="ORF">GCM10011340_10990</name>
</gene>
<dbReference type="EMBL" id="BNAG01000001">
    <property type="protein sequence ID" value="GHE57718.1"/>
    <property type="molecule type" value="Genomic_DNA"/>
</dbReference>
<dbReference type="InterPro" id="IPR052894">
    <property type="entry name" value="AsmA-related"/>
</dbReference>
<feature type="coiled-coil region" evidence="1">
    <location>
        <begin position="922"/>
        <end position="950"/>
    </location>
</feature>
<keyword evidence="1" id="KW-0175">Coiled coil</keyword>
<dbReference type="InterPro" id="IPR007844">
    <property type="entry name" value="AsmA"/>
</dbReference>
<name>A0ABQ3I7K3_9BACT</name>